<dbReference type="AlphaFoldDB" id="A0A2S9QQA7"/>
<dbReference type="EMBL" id="MWZD01000014">
    <property type="protein sequence ID" value="PRI11764.1"/>
    <property type="molecule type" value="Genomic_DNA"/>
</dbReference>
<evidence type="ECO:0000313" key="2">
    <source>
        <dbReference type="Proteomes" id="UP000238650"/>
    </source>
</evidence>
<sequence>MLSLAVALRCLRLAGALCGVLLRLAGRLRLRAVSAVSAIALRRSLRLSGGMGLLEGLRLLGLGCRILLRRITERLDRLLRGLEVCGLLEVRGLLDARRRCEPGGRCEAGGGLRGGLGLRRLKLRRPWRVLLGETRRRRAGARRVGFGLLRVLTRIAHN</sequence>
<organism evidence="1 2">
    <name type="scientific">Leucobacter massiliensis</name>
    <dbReference type="NCBI Taxonomy" id="1686285"/>
    <lineage>
        <taxon>Bacteria</taxon>
        <taxon>Bacillati</taxon>
        <taxon>Actinomycetota</taxon>
        <taxon>Actinomycetes</taxon>
        <taxon>Micrococcales</taxon>
        <taxon>Microbacteriaceae</taxon>
        <taxon>Leucobacter</taxon>
    </lineage>
</organism>
<dbReference type="Proteomes" id="UP000238650">
    <property type="component" value="Unassembled WGS sequence"/>
</dbReference>
<accession>A0A2S9QQA7</accession>
<name>A0A2S9QQA7_9MICO</name>
<reference evidence="1 2" key="1">
    <citation type="journal article" date="2017" name="New Microbes New Infect">
        <title>Genome sequence of 'Leucobacter massiliensis' sp. nov. isolated from human pharynx after travel to the 2014 Hajj.</title>
        <authorList>
            <person name="Leangapichart T."/>
            <person name="Gautret P."/>
            <person name="Nguyen T.T."/>
            <person name="Armstrong N."/>
            <person name="Rolain J.M."/>
        </authorList>
    </citation>
    <scope>NUCLEOTIDE SEQUENCE [LARGE SCALE GENOMIC DNA]</scope>
    <source>
        <strain evidence="1 2">122RC15</strain>
    </source>
</reference>
<proteinExistence type="predicted"/>
<protein>
    <submittedName>
        <fullName evidence="1">Uncharacterized protein</fullName>
    </submittedName>
</protein>
<gene>
    <name evidence="1" type="ORF">B4915_04810</name>
</gene>
<comment type="caution">
    <text evidence="1">The sequence shown here is derived from an EMBL/GenBank/DDBJ whole genome shotgun (WGS) entry which is preliminary data.</text>
</comment>
<evidence type="ECO:0000313" key="1">
    <source>
        <dbReference type="EMBL" id="PRI11764.1"/>
    </source>
</evidence>
<keyword evidence="2" id="KW-1185">Reference proteome</keyword>